<dbReference type="Proteomes" id="UP000816034">
    <property type="component" value="Unassembled WGS sequence"/>
</dbReference>
<protein>
    <submittedName>
        <fullName evidence="2">Uncharacterized protein</fullName>
    </submittedName>
</protein>
<dbReference type="EMBL" id="PYSW02000014">
    <property type="protein sequence ID" value="KAG2386991.1"/>
    <property type="molecule type" value="Genomic_DNA"/>
</dbReference>
<keyword evidence="3" id="KW-1185">Reference proteome</keyword>
<evidence type="ECO:0000313" key="3">
    <source>
        <dbReference type="Proteomes" id="UP000816034"/>
    </source>
</evidence>
<gene>
    <name evidence="2" type="ORF">C9374_002026</name>
</gene>
<dbReference type="AlphaFoldDB" id="A0AA88GW52"/>
<reference evidence="2 3" key="1">
    <citation type="journal article" date="2018" name="BMC Genomics">
        <title>The genome of Naegleria lovaniensis, the basis for a comparative approach to unravel pathogenicity factors of the human pathogenic amoeba N. fowleri.</title>
        <authorList>
            <person name="Liechti N."/>
            <person name="Schurch N."/>
            <person name="Bruggmann R."/>
            <person name="Wittwer M."/>
        </authorList>
    </citation>
    <scope>NUCLEOTIDE SEQUENCE [LARGE SCALE GENOMIC DNA]</scope>
    <source>
        <strain evidence="2 3">ATCC 30569</strain>
    </source>
</reference>
<proteinExistence type="predicted"/>
<sequence>MSQQEDSLSSITITTEESQNQPTTTTPSLSTQTATTASSESISEEEYLEKLHEKYSQTPKSELSISSFSTFGAMTFFHDAVGSGDNVLTPKETPSIVNTSKCDNNDSRNTDDFVDLEYENSTKDGNSSMLSSLQDIDAEKDLLEVDMTDSIKDGNTTTEKVNNTTVNSLYDPSPIKKCPPPFNKSSTEVDVERVELAKFHLPPIPLSKKKLTIEVHPLRQQLATITPPSVLKLIQQQYNIYHHNTVHLSLSNKNQKVVVPMINSNVTVLARSASLDSSMTSLFHDKINVRVFQNVSNVGTDDLYLSTQNGMQRITPLELDENNPTLCLRSLEDILFFTTVLPLSNFSVEEIKITNETLGAETIYYKVKANDSKETQIILFTTDTHLEISLNGNDEFIVEDLSRVVAFHETLTIQSFKEFYLVKGSGSLWLRVERTIN</sequence>
<dbReference type="GeneID" id="68094482"/>
<dbReference type="RefSeq" id="XP_044550983.1">
    <property type="nucleotide sequence ID" value="XM_044691399.1"/>
</dbReference>
<accession>A0AA88GW52</accession>
<evidence type="ECO:0000313" key="2">
    <source>
        <dbReference type="EMBL" id="KAG2386991.1"/>
    </source>
</evidence>
<comment type="caution">
    <text evidence="2">The sequence shown here is derived from an EMBL/GenBank/DDBJ whole genome shotgun (WGS) entry which is preliminary data.</text>
</comment>
<feature type="region of interest" description="Disordered" evidence="1">
    <location>
        <begin position="1"/>
        <end position="46"/>
    </location>
</feature>
<name>A0AA88GW52_NAELO</name>
<feature type="compositionally biased region" description="Low complexity" evidence="1">
    <location>
        <begin position="9"/>
        <end position="41"/>
    </location>
</feature>
<evidence type="ECO:0000256" key="1">
    <source>
        <dbReference type="SAM" id="MobiDB-lite"/>
    </source>
</evidence>
<organism evidence="2 3">
    <name type="scientific">Naegleria lovaniensis</name>
    <name type="common">Amoeba</name>
    <dbReference type="NCBI Taxonomy" id="51637"/>
    <lineage>
        <taxon>Eukaryota</taxon>
        <taxon>Discoba</taxon>
        <taxon>Heterolobosea</taxon>
        <taxon>Tetramitia</taxon>
        <taxon>Eutetramitia</taxon>
        <taxon>Vahlkampfiidae</taxon>
        <taxon>Naegleria</taxon>
    </lineage>
</organism>